<name>A0A068X2Y1_ECHGR</name>
<dbReference type="EMBL" id="LK028763">
    <property type="protein sequence ID" value="CDS25173.1"/>
    <property type="molecule type" value="Genomic_DNA"/>
</dbReference>
<reference evidence="1 2" key="1">
    <citation type="journal article" date="2013" name="Nature">
        <title>The genomes of four tapeworm species reveal adaptations to parasitism.</title>
        <authorList>
            <person name="Tsai I.J."/>
            <person name="Zarowiecki M."/>
            <person name="Holroyd N."/>
            <person name="Garciarrubio A."/>
            <person name="Sanchez-Flores A."/>
            <person name="Brooks K.L."/>
            <person name="Tracey A."/>
            <person name="Bobes R.J."/>
            <person name="Fragoso G."/>
            <person name="Sciutto E."/>
            <person name="Aslett M."/>
            <person name="Beasley H."/>
            <person name="Bennett H.M."/>
            <person name="Cai J."/>
            <person name="Camicia F."/>
            <person name="Clark R."/>
            <person name="Cucher M."/>
            <person name="De Silva N."/>
            <person name="Day T.A."/>
            <person name="Deplazes P."/>
            <person name="Estrada K."/>
            <person name="Fernandez C."/>
            <person name="Holland P.W."/>
            <person name="Hou J."/>
            <person name="Hu S."/>
            <person name="Huckvale T."/>
            <person name="Hung S.S."/>
            <person name="Kamenetzky L."/>
            <person name="Keane J.A."/>
            <person name="Kiss F."/>
            <person name="Koziol U."/>
            <person name="Lambert O."/>
            <person name="Liu K."/>
            <person name="Luo X."/>
            <person name="Luo Y."/>
            <person name="Macchiaroli N."/>
            <person name="Nichol S."/>
            <person name="Paps J."/>
            <person name="Parkinson J."/>
            <person name="Pouchkina-Stantcheva N."/>
            <person name="Riddiford N."/>
            <person name="Rosenzvit M."/>
            <person name="Salinas G."/>
            <person name="Wasmuth J.D."/>
            <person name="Zamanian M."/>
            <person name="Zheng Y."/>
            <person name="Cai X."/>
            <person name="Soberon X."/>
            <person name="Olson P.D."/>
            <person name="Laclette J.P."/>
            <person name="Brehm K."/>
            <person name="Berriman M."/>
            <person name="Garciarrubio A."/>
            <person name="Bobes R.J."/>
            <person name="Fragoso G."/>
            <person name="Sanchez-Flores A."/>
            <person name="Estrada K."/>
            <person name="Cevallos M.A."/>
            <person name="Morett E."/>
            <person name="Gonzalez V."/>
            <person name="Portillo T."/>
            <person name="Ochoa-Leyva A."/>
            <person name="Jose M.V."/>
            <person name="Sciutto E."/>
            <person name="Landa A."/>
            <person name="Jimenez L."/>
            <person name="Valdes V."/>
            <person name="Carrero J.C."/>
            <person name="Larralde C."/>
            <person name="Morales-Montor J."/>
            <person name="Limon-Lason J."/>
            <person name="Soberon X."/>
            <person name="Laclette J.P."/>
        </authorList>
    </citation>
    <scope>NUCLEOTIDE SEQUENCE [LARGE SCALE GENOMIC DNA]</scope>
</reference>
<gene>
    <name evidence="1" type="ORF">EgrG_002065300</name>
</gene>
<evidence type="ECO:0000313" key="2">
    <source>
        <dbReference type="Proteomes" id="UP000492820"/>
    </source>
</evidence>
<dbReference type="AlphaFoldDB" id="A0A068X2Y1"/>
<accession>A0A068X2Y1</accession>
<reference evidence="3" key="3">
    <citation type="submission" date="2020-10" db="UniProtKB">
        <authorList>
            <consortium name="WormBaseParasite"/>
        </authorList>
    </citation>
    <scope>IDENTIFICATION</scope>
</reference>
<evidence type="ECO:0000313" key="3">
    <source>
        <dbReference type="WBParaSite" id="EgrG_002065300"/>
    </source>
</evidence>
<protein>
    <submittedName>
        <fullName evidence="3">Expressed conserved protein</fullName>
    </submittedName>
</protein>
<reference evidence="1" key="2">
    <citation type="submission" date="2014-06" db="EMBL/GenBank/DDBJ databases">
        <authorList>
            <person name="Aslett M."/>
        </authorList>
    </citation>
    <scope>NUCLEOTIDE SEQUENCE</scope>
</reference>
<organism evidence="1">
    <name type="scientific">Echinococcus granulosus</name>
    <name type="common">Hydatid tapeworm</name>
    <dbReference type="NCBI Taxonomy" id="6210"/>
    <lineage>
        <taxon>Eukaryota</taxon>
        <taxon>Metazoa</taxon>
        <taxon>Spiralia</taxon>
        <taxon>Lophotrochozoa</taxon>
        <taxon>Platyhelminthes</taxon>
        <taxon>Cestoda</taxon>
        <taxon>Eucestoda</taxon>
        <taxon>Cyclophyllidea</taxon>
        <taxon>Taeniidae</taxon>
        <taxon>Echinococcus</taxon>
        <taxon>Echinococcus granulosus group</taxon>
    </lineage>
</organism>
<evidence type="ECO:0000313" key="1">
    <source>
        <dbReference type="EMBL" id="CDS25173.1"/>
    </source>
</evidence>
<sequence>MEIIVLKLVSLKPALNLNRNSAYCIVYGDLDFNTEPPNQQAVLIQLQLRRALLERLCVLSPNPFAQRPIPQPLRYAHLMCLYSDEFICKNMRSGCLSISQSPLVCSSVLVVNSSALMSAVSNIEMVPFAGDEVQAQDDEPYGHDFAPSFRGCHFFKDIPEAEAKSPTRRKTLSRITKEQWLFASATKERYLRGKFAAAAAAADDDDGVGCFAYPSTGADFGLLS</sequence>
<dbReference type="Proteomes" id="UP000492820">
    <property type="component" value="Unassembled WGS sequence"/>
</dbReference>
<proteinExistence type="predicted"/>
<dbReference type="WBParaSite" id="EgrG_002065300">
    <property type="protein sequence ID" value="EgrG_002065300"/>
    <property type="gene ID" value="EgrG_002065300"/>
</dbReference>